<reference evidence="2" key="2">
    <citation type="submission" date="2021-01" db="EMBL/GenBank/DDBJ databases">
        <authorList>
            <person name="Kang M."/>
        </authorList>
    </citation>
    <scope>NUCLEOTIDE SEQUENCE</scope>
    <source>
        <strain evidence="2">KACC 17527</strain>
    </source>
</reference>
<keyword evidence="1" id="KW-0472">Membrane</keyword>
<feature type="transmembrane region" description="Helical" evidence="1">
    <location>
        <begin position="168"/>
        <end position="189"/>
    </location>
</feature>
<sequence length="220" mass="22998">MPEQDRTARTRLLSPVDRISEVLFGLIMAVTIVGSLSVATAGRQDARLAMAAALGCNIAWGLVDAVMFLVRTLTERSRMRSLARQVLAATDAESARHFMQQALPGELVALAGPQELEAMRQRLLAAPPAAGAVLRAADYGGAFAIFLLVVVATLPVVLPFAMLHDLDAAMQMSRIVALAMLFLSGAALGRYAGHASPAHTGLAMAVFGAVLILAVIALGG</sequence>
<feature type="transmembrane region" description="Helical" evidence="1">
    <location>
        <begin position="201"/>
        <end position="219"/>
    </location>
</feature>
<evidence type="ECO:0000313" key="3">
    <source>
        <dbReference type="Proteomes" id="UP000630528"/>
    </source>
</evidence>
<feature type="transmembrane region" description="Helical" evidence="1">
    <location>
        <begin position="48"/>
        <end position="70"/>
    </location>
</feature>
<organism evidence="2 3">
    <name type="scientific">Ramlibacter ginsenosidimutans</name>
    <dbReference type="NCBI Taxonomy" id="502333"/>
    <lineage>
        <taxon>Bacteria</taxon>
        <taxon>Pseudomonadati</taxon>
        <taxon>Pseudomonadota</taxon>
        <taxon>Betaproteobacteria</taxon>
        <taxon>Burkholderiales</taxon>
        <taxon>Comamonadaceae</taxon>
        <taxon>Ramlibacter</taxon>
    </lineage>
</organism>
<reference evidence="2" key="1">
    <citation type="journal article" date="2012" name="J. Microbiol. Biotechnol.">
        <title>Ramlibacter ginsenosidimutans sp. nov., with ginsenoside-converting activity.</title>
        <authorList>
            <person name="Wang L."/>
            <person name="An D.S."/>
            <person name="Kim S.G."/>
            <person name="Jin F.X."/>
            <person name="Kim S.C."/>
            <person name="Lee S.T."/>
            <person name="Im W.T."/>
        </authorList>
    </citation>
    <scope>NUCLEOTIDE SEQUENCE</scope>
    <source>
        <strain evidence="2">KACC 17527</strain>
    </source>
</reference>
<dbReference type="Proteomes" id="UP000630528">
    <property type="component" value="Unassembled WGS sequence"/>
</dbReference>
<evidence type="ECO:0008006" key="4">
    <source>
        <dbReference type="Google" id="ProtNLM"/>
    </source>
</evidence>
<proteinExistence type="predicted"/>
<feature type="transmembrane region" description="Helical" evidence="1">
    <location>
        <begin position="142"/>
        <end position="162"/>
    </location>
</feature>
<protein>
    <recommendedName>
        <fullName evidence="4">VIT family protein</fullName>
    </recommendedName>
</protein>
<comment type="caution">
    <text evidence="2">The sequence shown here is derived from an EMBL/GenBank/DDBJ whole genome shotgun (WGS) entry which is preliminary data.</text>
</comment>
<evidence type="ECO:0000256" key="1">
    <source>
        <dbReference type="SAM" id="Phobius"/>
    </source>
</evidence>
<keyword evidence="1" id="KW-1133">Transmembrane helix</keyword>
<name>A0A934WML2_9BURK</name>
<accession>A0A934WML2</accession>
<keyword evidence="3" id="KW-1185">Reference proteome</keyword>
<dbReference type="AlphaFoldDB" id="A0A934WML2"/>
<gene>
    <name evidence="2" type="ORF">JJB11_11625</name>
</gene>
<feature type="transmembrane region" description="Helical" evidence="1">
    <location>
        <begin position="21"/>
        <end position="42"/>
    </location>
</feature>
<dbReference type="RefSeq" id="WP_201170775.1">
    <property type="nucleotide sequence ID" value="NZ_JAEPWM010000004.1"/>
</dbReference>
<dbReference type="EMBL" id="JAEPWM010000004">
    <property type="protein sequence ID" value="MBK6006740.1"/>
    <property type="molecule type" value="Genomic_DNA"/>
</dbReference>
<keyword evidence="1" id="KW-0812">Transmembrane</keyword>
<evidence type="ECO:0000313" key="2">
    <source>
        <dbReference type="EMBL" id="MBK6006740.1"/>
    </source>
</evidence>